<name>A0A8H6IBH4_9AGAR</name>
<dbReference type="AlphaFoldDB" id="A0A8H6IBH4"/>
<comment type="caution">
    <text evidence="1">The sequence shown here is derived from an EMBL/GenBank/DDBJ whole genome shotgun (WGS) entry which is preliminary data.</text>
</comment>
<gene>
    <name evidence="1" type="ORF">DFP72DRAFT_842900</name>
</gene>
<reference evidence="1 2" key="1">
    <citation type="submission" date="2020-07" db="EMBL/GenBank/DDBJ databases">
        <title>Comparative genomics of pyrophilous fungi reveals a link between fire events and developmental genes.</title>
        <authorList>
            <consortium name="DOE Joint Genome Institute"/>
            <person name="Steindorff A.S."/>
            <person name="Carver A."/>
            <person name="Calhoun S."/>
            <person name="Stillman K."/>
            <person name="Liu H."/>
            <person name="Lipzen A."/>
            <person name="Pangilinan J."/>
            <person name="Labutti K."/>
            <person name="Bruns T.D."/>
            <person name="Grigoriev I.V."/>
        </authorList>
    </citation>
    <scope>NUCLEOTIDE SEQUENCE [LARGE SCALE GENOMIC DNA]</scope>
    <source>
        <strain evidence="1 2">CBS 144469</strain>
    </source>
</reference>
<dbReference type="EMBL" id="JACGCI010000010">
    <property type="protein sequence ID" value="KAF6761332.1"/>
    <property type="molecule type" value="Genomic_DNA"/>
</dbReference>
<protein>
    <submittedName>
        <fullName evidence="1">Uncharacterized protein</fullName>
    </submittedName>
</protein>
<evidence type="ECO:0000313" key="2">
    <source>
        <dbReference type="Proteomes" id="UP000521943"/>
    </source>
</evidence>
<organism evidence="1 2">
    <name type="scientific">Ephemerocybe angulata</name>
    <dbReference type="NCBI Taxonomy" id="980116"/>
    <lineage>
        <taxon>Eukaryota</taxon>
        <taxon>Fungi</taxon>
        <taxon>Dikarya</taxon>
        <taxon>Basidiomycota</taxon>
        <taxon>Agaricomycotina</taxon>
        <taxon>Agaricomycetes</taxon>
        <taxon>Agaricomycetidae</taxon>
        <taxon>Agaricales</taxon>
        <taxon>Agaricineae</taxon>
        <taxon>Psathyrellaceae</taxon>
        <taxon>Ephemerocybe</taxon>
    </lineage>
</organism>
<proteinExistence type="predicted"/>
<sequence length="207" mass="21764">MYPNFAELSGKWRDKREIAHGRMVAGDSGRFSRPTRARENTILSLHTTAVGFTLDMAGAPTSKGTQMPLGLDSSQEEGATTSYLTGWRGDPSSCVHSAKIAELRANASSIDVRPKTGPTHAIAAEPGYRTLGDGCPLTPGLRVGGALSPVLAALMAGEGCAAPLPIRKLQKHGKEGDTERYSRGGERAARGFGYCIASDSGATSEYP</sequence>
<dbReference type="Proteomes" id="UP000521943">
    <property type="component" value="Unassembled WGS sequence"/>
</dbReference>
<accession>A0A8H6IBH4</accession>
<keyword evidence="2" id="KW-1185">Reference proteome</keyword>
<evidence type="ECO:0000313" key="1">
    <source>
        <dbReference type="EMBL" id="KAF6761332.1"/>
    </source>
</evidence>